<accession>A0ABQ7Z5M3</accession>
<dbReference type="PANTHER" id="PTHR33710:SF86">
    <property type="entry name" value="VIRAL MOVEMENT PROTEIN"/>
    <property type="match status" value="1"/>
</dbReference>
<dbReference type="Proteomes" id="UP000824890">
    <property type="component" value="Unassembled WGS sequence"/>
</dbReference>
<dbReference type="SUPFAM" id="SSF56219">
    <property type="entry name" value="DNase I-like"/>
    <property type="match status" value="1"/>
</dbReference>
<name>A0ABQ7Z5M3_BRANA</name>
<keyword evidence="2" id="KW-1185">Reference proteome</keyword>
<proteinExistence type="predicted"/>
<evidence type="ECO:0000313" key="1">
    <source>
        <dbReference type="EMBL" id="KAH0875504.1"/>
    </source>
</evidence>
<dbReference type="EMBL" id="JAGKQM010000016">
    <property type="protein sequence ID" value="KAH0875504.1"/>
    <property type="molecule type" value="Genomic_DNA"/>
</dbReference>
<evidence type="ECO:0000313" key="2">
    <source>
        <dbReference type="Proteomes" id="UP000824890"/>
    </source>
</evidence>
<protein>
    <submittedName>
        <fullName evidence="1">Uncharacterized protein</fullName>
    </submittedName>
</protein>
<organism evidence="1 2">
    <name type="scientific">Brassica napus</name>
    <name type="common">Rape</name>
    <dbReference type="NCBI Taxonomy" id="3708"/>
    <lineage>
        <taxon>Eukaryota</taxon>
        <taxon>Viridiplantae</taxon>
        <taxon>Streptophyta</taxon>
        <taxon>Embryophyta</taxon>
        <taxon>Tracheophyta</taxon>
        <taxon>Spermatophyta</taxon>
        <taxon>Magnoliopsida</taxon>
        <taxon>eudicotyledons</taxon>
        <taxon>Gunneridae</taxon>
        <taxon>Pentapetalae</taxon>
        <taxon>rosids</taxon>
        <taxon>malvids</taxon>
        <taxon>Brassicales</taxon>
        <taxon>Brassicaceae</taxon>
        <taxon>Brassiceae</taxon>
        <taxon>Brassica</taxon>
    </lineage>
</organism>
<dbReference type="InterPro" id="IPR036691">
    <property type="entry name" value="Endo/exonu/phosph_ase_sf"/>
</dbReference>
<gene>
    <name evidence="1" type="ORF">HID58_072866</name>
</gene>
<comment type="caution">
    <text evidence="1">The sequence shown here is derived from an EMBL/GenBank/DDBJ whole genome shotgun (WGS) entry which is preliminary data.</text>
</comment>
<dbReference type="Gene3D" id="3.60.10.10">
    <property type="entry name" value="Endonuclease/exonuclease/phosphatase"/>
    <property type="match status" value="1"/>
</dbReference>
<reference evidence="1 2" key="1">
    <citation type="submission" date="2021-05" db="EMBL/GenBank/DDBJ databases">
        <title>Genome Assembly of Synthetic Allotetraploid Brassica napus Reveals Homoeologous Exchanges between Subgenomes.</title>
        <authorList>
            <person name="Davis J.T."/>
        </authorList>
    </citation>
    <scope>NUCLEOTIDE SEQUENCE [LARGE SCALE GENOMIC DNA]</scope>
    <source>
        <strain evidence="2">cv. Da-Ae</strain>
        <tissue evidence="1">Seedling</tissue>
    </source>
</reference>
<sequence>MIIPMASNHSSYPHSIIDVAGMDDMNTVLQEAEIFEAQAKGSPFTWWNNQEDNPISKKIDHSLINQAWENSFPDSFAEYLEPDQSDHAPCLFRTPSVRSRIRKPFKFYHHIIDNPEFLVTVDNAWHPESIVGTAQIKLMRSMKCLKKDLRGLNKRHYSGISERVKQQGAKVEGLQRALLTSPDRATAVEEHRERHTKQIVHGRAKRSRVRRADVGDRNMTFYHKTVNQRQLKSILESWVIQICPHLQWTLILFAASKTKIFFGGYSQIEAAVISDLAGFKRGSFPTRYLGLPLDPNRISFATL</sequence>
<dbReference type="PANTHER" id="PTHR33710">
    <property type="entry name" value="BNAC02G09200D PROTEIN"/>
    <property type="match status" value="1"/>
</dbReference>